<reference evidence="2 3" key="1">
    <citation type="journal article" date="2012" name="J. Bacteriol.">
        <title>Genome sequences for six rhodanobacter strains, isolated from soils and the terrestrial subsurface, with variable denitrification capabilities.</title>
        <authorList>
            <person name="Kostka J.E."/>
            <person name="Green S.J."/>
            <person name="Rishishwar L."/>
            <person name="Prakash O."/>
            <person name="Katz L.S."/>
            <person name="Marino-Ramirez L."/>
            <person name="Jordan I.K."/>
            <person name="Munk C."/>
            <person name="Ivanova N."/>
            <person name="Mikhailova N."/>
            <person name="Watson D.B."/>
            <person name="Brown S.D."/>
            <person name="Palumbo A.V."/>
            <person name="Brooks S.C."/>
        </authorList>
    </citation>
    <scope>NUCLEOTIDE SEQUENCE [LARGE SCALE GENOMIC DNA]</scope>
    <source>
        <strain evidence="2 3">B39</strain>
    </source>
</reference>
<organism evidence="2 3">
    <name type="scientific">Rhodanobacter spathiphylli B39</name>
    <dbReference type="NCBI Taxonomy" id="1163407"/>
    <lineage>
        <taxon>Bacteria</taxon>
        <taxon>Pseudomonadati</taxon>
        <taxon>Pseudomonadota</taxon>
        <taxon>Gammaproteobacteria</taxon>
        <taxon>Lysobacterales</taxon>
        <taxon>Rhodanobacteraceae</taxon>
        <taxon>Rhodanobacter</taxon>
    </lineage>
</organism>
<dbReference type="EMBL" id="AJXT01000003">
    <property type="protein sequence ID" value="EIL95362.1"/>
    <property type="molecule type" value="Genomic_DNA"/>
</dbReference>
<feature type="transmembrane region" description="Helical" evidence="1">
    <location>
        <begin position="15"/>
        <end position="37"/>
    </location>
</feature>
<feature type="transmembrane region" description="Helical" evidence="1">
    <location>
        <begin position="257"/>
        <end position="277"/>
    </location>
</feature>
<feature type="transmembrane region" description="Helical" evidence="1">
    <location>
        <begin position="453"/>
        <end position="474"/>
    </location>
</feature>
<evidence type="ECO:0000313" key="2">
    <source>
        <dbReference type="EMBL" id="EIL95362.1"/>
    </source>
</evidence>
<dbReference type="Proteomes" id="UP000003226">
    <property type="component" value="Unassembled WGS sequence"/>
</dbReference>
<sequence>MKWPGIRVLYLAHRWIGIGTCLLFVLWFVSGLVMMYVPYPSLSPRVRLSHLSPIVWSRIHIGPDRALAIAGARSYPSDFHLEMLGNVPVYRLQVAGDTVTIDAGDGGRITTVDIASALKIAGCWSHANVPTLAGTIVRDQWTVADGYNETRPFYRILLNDAEGTQIYVSARNGEVVLQTTRRQRLWNWVGSVPHWIYFTALRRDASWWRQVVLWVSGTGIIGAVVGFWIGVLRLRFRKPYRGKNRTPYTDWKRWHHIAGLLGGIFLCTWMISGWLSVNPMGWLTGNGGTTVPMARHGKHQEPSITRIIPAAATGATGVTEVGFVWRGDKAMLVLESGLGNRQLVDAHTGQTVHLQVRDIIADARRLLPGSALIALARLDHEDDYWYSHHVPRHLPVLRAQFADAAHTWLYLDPQTGKVLLRLEQADRNYRWWFSALHTLDFPLLFRHRPAWDLVMWLMMLTGLTISASGCVIGWRRLRQ</sequence>
<feature type="transmembrane region" description="Helical" evidence="1">
    <location>
        <begin position="185"/>
        <end position="201"/>
    </location>
</feature>
<dbReference type="PANTHER" id="PTHR34219">
    <property type="entry name" value="IRON-REGULATED INNER MEMBRANE PROTEIN-RELATED"/>
    <property type="match status" value="1"/>
</dbReference>
<evidence type="ECO:0000256" key="1">
    <source>
        <dbReference type="SAM" id="Phobius"/>
    </source>
</evidence>
<dbReference type="PATRIC" id="fig|1163407.3.peg.90"/>
<protein>
    <submittedName>
        <fullName evidence="2">PepSY-associated TM helix domain-containing protein</fullName>
    </submittedName>
</protein>
<comment type="caution">
    <text evidence="2">The sequence shown here is derived from an EMBL/GenBank/DDBJ whole genome shotgun (WGS) entry which is preliminary data.</text>
</comment>
<gene>
    <name evidence="2" type="ORF">UU7_00445</name>
</gene>
<accession>I4W7C1</accession>
<evidence type="ECO:0000313" key="3">
    <source>
        <dbReference type="Proteomes" id="UP000003226"/>
    </source>
</evidence>
<dbReference type="PANTHER" id="PTHR34219:SF6">
    <property type="entry name" value="BLR3280 PROTEIN"/>
    <property type="match status" value="1"/>
</dbReference>
<dbReference type="InterPro" id="IPR005625">
    <property type="entry name" value="PepSY-ass_TM"/>
</dbReference>
<dbReference type="eggNOG" id="COG3182">
    <property type="taxonomic scope" value="Bacteria"/>
</dbReference>
<keyword evidence="3" id="KW-1185">Reference proteome</keyword>
<keyword evidence="1" id="KW-0812">Transmembrane</keyword>
<dbReference type="RefSeq" id="WP_007804302.1">
    <property type="nucleotide sequence ID" value="NZ_AJXT01000003.1"/>
</dbReference>
<keyword evidence="1" id="KW-0472">Membrane</keyword>
<feature type="transmembrane region" description="Helical" evidence="1">
    <location>
        <begin position="213"/>
        <end position="236"/>
    </location>
</feature>
<name>I4W7C1_9GAMM</name>
<dbReference type="AlphaFoldDB" id="I4W7C1"/>
<dbReference type="STRING" id="1163407.UU7_00445"/>
<proteinExistence type="predicted"/>
<dbReference type="OrthoDB" id="9760788at2"/>
<keyword evidence="1" id="KW-1133">Transmembrane helix</keyword>